<proteinExistence type="inferred from homology"/>
<dbReference type="Pfam" id="PF07683">
    <property type="entry name" value="CobW_C"/>
    <property type="match status" value="1"/>
</dbReference>
<organism evidence="8 9">
    <name type="scientific">Niveibacterium umoris</name>
    <dbReference type="NCBI Taxonomy" id="1193620"/>
    <lineage>
        <taxon>Bacteria</taxon>
        <taxon>Pseudomonadati</taxon>
        <taxon>Pseudomonadota</taxon>
        <taxon>Betaproteobacteria</taxon>
        <taxon>Rhodocyclales</taxon>
        <taxon>Rhodocyclaceae</taxon>
        <taxon>Niveibacterium</taxon>
    </lineage>
</organism>
<dbReference type="InterPro" id="IPR027417">
    <property type="entry name" value="P-loop_NTPase"/>
</dbReference>
<comment type="catalytic activity">
    <reaction evidence="6">
        <text>GTP + H2O = GDP + phosphate + H(+)</text>
        <dbReference type="Rhea" id="RHEA:19669"/>
        <dbReference type="ChEBI" id="CHEBI:15377"/>
        <dbReference type="ChEBI" id="CHEBI:15378"/>
        <dbReference type="ChEBI" id="CHEBI:37565"/>
        <dbReference type="ChEBI" id="CHEBI:43474"/>
        <dbReference type="ChEBI" id="CHEBI:58189"/>
    </reaction>
    <physiologicalReaction direction="left-to-right" evidence="6">
        <dbReference type="Rhea" id="RHEA:19670"/>
    </physiologicalReaction>
</comment>
<dbReference type="SMART" id="SM00833">
    <property type="entry name" value="CobW_C"/>
    <property type="match status" value="1"/>
</dbReference>
<dbReference type="PANTHER" id="PTHR13748:SF62">
    <property type="entry name" value="COBW DOMAIN-CONTAINING PROTEIN"/>
    <property type="match status" value="1"/>
</dbReference>
<dbReference type="Gene3D" id="3.40.50.300">
    <property type="entry name" value="P-loop containing nucleotide triphosphate hydrolases"/>
    <property type="match status" value="1"/>
</dbReference>
<keyword evidence="2" id="KW-0378">Hydrolase</keyword>
<dbReference type="EMBL" id="JACIET010000002">
    <property type="protein sequence ID" value="MBB4013513.1"/>
    <property type="molecule type" value="Genomic_DNA"/>
</dbReference>
<dbReference type="Proteomes" id="UP000561045">
    <property type="component" value="Unassembled WGS sequence"/>
</dbReference>
<keyword evidence="9" id="KW-1185">Reference proteome</keyword>
<dbReference type="CDD" id="cd03112">
    <property type="entry name" value="CobW-like"/>
    <property type="match status" value="1"/>
</dbReference>
<comment type="caution">
    <text evidence="8">The sequence shown here is derived from an EMBL/GenBank/DDBJ whole genome shotgun (WGS) entry which is preliminary data.</text>
</comment>
<dbReference type="Pfam" id="PF02492">
    <property type="entry name" value="cobW"/>
    <property type="match status" value="1"/>
</dbReference>
<dbReference type="Gene3D" id="3.30.1220.10">
    <property type="entry name" value="CobW-like, C-terminal domain"/>
    <property type="match status" value="1"/>
</dbReference>
<evidence type="ECO:0000256" key="2">
    <source>
        <dbReference type="ARBA" id="ARBA00022801"/>
    </source>
</evidence>
<evidence type="ECO:0000313" key="9">
    <source>
        <dbReference type="Proteomes" id="UP000561045"/>
    </source>
</evidence>
<evidence type="ECO:0000256" key="3">
    <source>
        <dbReference type="ARBA" id="ARBA00023186"/>
    </source>
</evidence>
<dbReference type="RefSeq" id="WP_242533267.1">
    <property type="nucleotide sequence ID" value="NZ_BAABLE010000005.1"/>
</dbReference>
<evidence type="ECO:0000256" key="1">
    <source>
        <dbReference type="ARBA" id="ARBA00022741"/>
    </source>
</evidence>
<dbReference type="InterPro" id="IPR051316">
    <property type="entry name" value="Zinc-reg_GTPase_activator"/>
</dbReference>
<accession>A0A840BLK7</accession>
<evidence type="ECO:0000256" key="4">
    <source>
        <dbReference type="ARBA" id="ARBA00034320"/>
    </source>
</evidence>
<sequence>MTAMTTTIPLTLLTGFLGSGKTTLLNRLLRDPAMAGCAVLINEVGEIGLDHLLIERIDEEVVLLESGCLCCTVRGDLARALRDLSLRHEQGALARLDRVVVETTGLADPAPVIHTLMRDPWLAHRFRLDGVVATLDPRHAAWQLAQHPEAQRQIAMADRVVLTKCDIASAEELDLAAQQLDQLNPAAARFESRLDGIPPGLLQGMAQYDPAQRGEAVLAWLGAARAAEVARRRDVFGRAAPLAGPHDAAIATHVLRFAAPFDRNAFFDAIDLLQQVVGERILRLKGLVAIAGEPKPTVIHAVERERYPESTLPEWPDADHDTRLVFITRNLPRVSLEKAFVAMCGVAPRAD</sequence>
<evidence type="ECO:0000313" key="8">
    <source>
        <dbReference type="EMBL" id="MBB4013513.1"/>
    </source>
</evidence>
<comment type="similarity">
    <text evidence="4">Belongs to the SIMIBI class G3E GTPase family. ZNG1 subfamily.</text>
</comment>
<protein>
    <submittedName>
        <fullName evidence="8">G3E family GTPase</fullName>
    </submittedName>
</protein>
<dbReference type="GO" id="GO:0000166">
    <property type="term" value="F:nucleotide binding"/>
    <property type="evidence" value="ECO:0007669"/>
    <property type="project" value="UniProtKB-KW"/>
</dbReference>
<dbReference type="InterPro" id="IPR011629">
    <property type="entry name" value="CobW-like_C"/>
</dbReference>
<dbReference type="SUPFAM" id="SSF90002">
    <property type="entry name" value="Hypothetical protein YjiA, C-terminal domain"/>
    <property type="match status" value="1"/>
</dbReference>
<dbReference type="InterPro" id="IPR036627">
    <property type="entry name" value="CobW-likC_sf"/>
</dbReference>
<comment type="function">
    <text evidence="5">Zinc chaperone that directly transfers zinc cofactor to target proteins, thereby activating them. Zinc is transferred from the CXCC motif in the GTPase domain to the zinc binding site in target proteins in a process requiring GTP hydrolysis.</text>
</comment>
<dbReference type="InterPro" id="IPR003495">
    <property type="entry name" value="CobW/HypB/UreG_nucleotide-bd"/>
</dbReference>
<evidence type="ECO:0000259" key="7">
    <source>
        <dbReference type="SMART" id="SM00833"/>
    </source>
</evidence>
<evidence type="ECO:0000256" key="5">
    <source>
        <dbReference type="ARBA" id="ARBA00045658"/>
    </source>
</evidence>
<dbReference type="GO" id="GO:0005737">
    <property type="term" value="C:cytoplasm"/>
    <property type="evidence" value="ECO:0007669"/>
    <property type="project" value="TreeGrafter"/>
</dbReference>
<dbReference type="SUPFAM" id="SSF52540">
    <property type="entry name" value="P-loop containing nucleoside triphosphate hydrolases"/>
    <property type="match status" value="1"/>
</dbReference>
<keyword evidence="3" id="KW-0143">Chaperone</keyword>
<dbReference type="AlphaFoldDB" id="A0A840BLK7"/>
<dbReference type="PANTHER" id="PTHR13748">
    <property type="entry name" value="COBW-RELATED"/>
    <property type="match status" value="1"/>
</dbReference>
<dbReference type="GO" id="GO:0016787">
    <property type="term" value="F:hydrolase activity"/>
    <property type="evidence" value="ECO:0007669"/>
    <property type="project" value="UniProtKB-KW"/>
</dbReference>
<feature type="domain" description="CobW C-terminal" evidence="7">
    <location>
        <begin position="250"/>
        <end position="344"/>
    </location>
</feature>
<reference evidence="8 9" key="1">
    <citation type="submission" date="2020-08" db="EMBL/GenBank/DDBJ databases">
        <title>Genomic Encyclopedia of Type Strains, Phase IV (KMG-IV): sequencing the most valuable type-strain genomes for metagenomic binning, comparative biology and taxonomic classification.</title>
        <authorList>
            <person name="Goeker M."/>
        </authorList>
    </citation>
    <scope>NUCLEOTIDE SEQUENCE [LARGE SCALE GENOMIC DNA]</scope>
    <source>
        <strain evidence="8 9">DSM 106739</strain>
    </source>
</reference>
<gene>
    <name evidence="8" type="ORF">GGR36_002859</name>
</gene>
<evidence type="ECO:0000256" key="6">
    <source>
        <dbReference type="ARBA" id="ARBA00049117"/>
    </source>
</evidence>
<name>A0A840BLK7_9RHOO</name>
<keyword evidence="1" id="KW-0547">Nucleotide-binding</keyword>